<dbReference type="AlphaFoldDB" id="A0AAD4QHD9"/>
<dbReference type="PANTHER" id="PTHR47966:SF51">
    <property type="entry name" value="BETA-SITE APP-CLEAVING ENZYME, ISOFORM A-RELATED"/>
    <property type="match status" value="1"/>
</dbReference>
<keyword evidence="3 8" id="KW-0645">Protease</keyword>
<reference evidence="8" key="1">
    <citation type="submission" date="2022-01" db="EMBL/GenBank/DDBJ databases">
        <title>Comparative genomics reveals a dynamic genome evolution in the ectomycorrhizal milk-cap (Lactarius) mushrooms.</title>
        <authorList>
            <consortium name="DOE Joint Genome Institute"/>
            <person name="Lebreton A."/>
            <person name="Tang N."/>
            <person name="Kuo A."/>
            <person name="LaButti K."/>
            <person name="Drula E."/>
            <person name="Barry K."/>
            <person name="Clum A."/>
            <person name="Lipzen A."/>
            <person name="Mousain D."/>
            <person name="Ng V."/>
            <person name="Wang R."/>
            <person name="Wang X."/>
            <person name="Dai Y."/>
            <person name="Henrissat B."/>
            <person name="Grigoriev I.V."/>
            <person name="Guerin-Laguette A."/>
            <person name="Yu F."/>
            <person name="Martin F.M."/>
        </authorList>
    </citation>
    <scope>NUCLEOTIDE SEQUENCE</scope>
    <source>
        <strain evidence="8">QP</strain>
    </source>
</reference>
<feature type="region of interest" description="Disordered" evidence="4">
    <location>
        <begin position="411"/>
        <end position="432"/>
    </location>
</feature>
<keyword evidence="2 3" id="KW-0064">Aspartyl protease</keyword>
<name>A0AAD4QHD9_9AGAM</name>
<keyword evidence="5" id="KW-0812">Transmembrane</keyword>
<dbReference type="Gene3D" id="2.40.70.10">
    <property type="entry name" value="Acid Proteases"/>
    <property type="match status" value="2"/>
</dbReference>
<gene>
    <name evidence="8" type="ORF">EDB92DRAFT_972761</name>
</gene>
<dbReference type="InterPro" id="IPR033121">
    <property type="entry name" value="PEPTIDASE_A1"/>
</dbReference>
<evidence type="ECO:0000313" key="8">
    <source>
        <dbReference type="EMBL" id="KAH8999523.1"/>
    </source>
</evidence>
<dbReference type="Proteomes" id="UP001201163">
    <property type="component" value="Unassembled WGS sequence"/>
</dbReference>
<proteinExistence type="inferred from homology"/>
<evidence type="ECO:0000256" key="4">
    <source>
        <dbReference type="SAM" id="MobiDB-lite"/>
    </source>
</evidence>
<keyword evidence="5" id="KW-1133">Transmembrane helix</keyword>
<evidence type="ECO:0000256" key="5">
    <source>
        <dbReference type="SAM" id="Phobius"/>
    </source>
</evidence>
<dbReference type="CDD" id="cd05471">
    <property type="entry name" value="pepsin_like"/>
    <property type="match status" value="1"/>
</dbReference>
<dbReference type="PANTHER" id="PTHR47966">
    <property type="entry name" value="BETA-SITE APP-CLEAVING ENZYME, ISOFORM A-RELATED"/>
    <property type="match status" value="1"/>
</dbReference>
<feature type="chain" id="PRO_5042246399" evidence="6">
    <location>
        <begin position="23"/>
        <end position="518"/>
    </location>
</feature>
<keyword evidence="5" id="KW-0472">Membrane</keyword>
<dbReference type="Pfam" id="PF00026">
    <property type="entry name" value="Asp"/>
    <property type="match status" value="1"/>
</dbReference>
<sequence length="518" mass="54586">MLPSGSSIVLAALLHATQGSLATYTDLPRRSGPLHNLYARNSTSGLNFAAGGYNINITLGGSQYAVLIDTGSSDLWVAGAVPQAKATGASASIQYAIGSEAGPVKTAQLEILGFTVSDQAFIEVPSGGDAPDGTGLIGLGPNTGSRVHDALNDQSAGDTPLDRIFRQNLTTPNYLTVLLNRQNDTGEKYTGAMTIGEVLPQYSNITNQPKVPISALQSSIAQAQHWSVILDENGIIGPDGKAIKVTSNATFAPMHNEDQLVAIFDTGFTLPQVPSEVARALYSGAKGAKLTNLQSFSGDIWVIDCDAEVNATFLIGGQSYPIHPLDLNQQGADDYGNEICFGAYQPRIAGANDPTLDMILGMAWLTNVYLLIDYGDFVDGTTKTDKPYVQILPMTDPAAAHADFVAARLSGKDTTGSQHNSGSGSGQDNKDNGGAKGFFEKYKLPIIAGAAAAGVLLLTATAFFLFRSRKPAYRPLFEPAPAGSMQMHAVSGYGYNPGVQSAPDYHTGASYADPWNRR</sequence>
<accession>A0AAD4QHD9</accession>
<evidence type="ECO:0000256" key="2">
    <source>
        <dbReference type="ARBA" id="ARBA00022750"/>
    </source>
</evidence>
<comment type="caution">
    <text evidence="8">The sequence shown here is derived from an EMBL/GenBank/DDBJ whole genome shotgun (WGS) entry which is preliminary data.</text>
</comment>
<dbReference type="InterPro" id="IPR021109">
    <property type="entry name" value="Peptidase_aspartic_dom_sf"/>
</dbReference>
<dbReference type="PROSITE" id="PS00141">
    <property type="entry name" value="ASP_PROTEASE"/>
    <property type="match status" value="1"/>
</dbReference>
<evidence type="ECO:0000256" key="6">
    <source>
        <dbReference type="SAM" id="SignalP"/>
    </source>
</evidence>
<feature type="signal peptide" evidence="6">
    <location>
        <begin position="1"/>
        <end position="22"/>
    </location>
</feature>
<dbReference type="InterPro" id="IPR034164">
    <property type="entry name" value="Pepsin-like_dom"/>
</dbReference>
<dbReference type="InterPro" id="IPR001969">
    <property type="entry name" value="Aspartic_peptidase_AS"/>
</dbReference>
<dbReference type="SUPFAM" id="SSF50630">
    <property type="entry name" value="Acid proteases"/>
    <property type="match status" value="1"/>
</dbReference>
<keyword evidence="9" id="KW-1185">Reference proteome</keyword>
<evidence type="ECO:0000313" key="9">
    <source>
        <dbReference type="Proteomes" id="UP001201163"/>
    </source>
</evidence>
<dbReference type="GO" id="GO:0006508">
    <property type="term" value="P:proteolysis"/>
    <property type="evidence" value="ECO:0007669"/>
    <property type="project" value="UniProtKB-KW"/>
</dbReference>
<dbReference type="PROSITE" id="PS51767">
    <property type="entry name" value="PEPTIDASE_A1"/>
    <property type="match status" value="1"/>
</dbReference>
<feature type="transmembrane region" description="Helical" evidence="5">
    <location>
        <begin position="446"/>
        <end position="466"/>
    </location>
</feature>
<protein>
    <submittedName>
        <fullName evidence="8">Acid protease</fullName>
    </submittedName>
</protein>
<dbReference type="PRINTS" id="PR00792">
    <property type="entry name" value="PEPSIN"/>
</dbReference>
<dbReference type="GO" id="GO:0004190">
    <property type="term" value="F:aspartic-type endopeptidase activity"/>
    <property type="evidence" value="ECO:0007669"/>
    <property type="project" value="UniProtKB-KW"/>
</dbReference>
<organism evidence="8 9">
    <name type="scientific">Lactarius akahatsu</name>
    <dbReference type="NCBI Taxonomy" id="416441"/>
    <lineage>
        <taxon>Eukaryota</taxon>
        <taxon>Fungi</taxon>
        <taxon>Dikarya</taxon>
        <taxon>Basidiomycota</taxon>
        <taxon>Agaricomycotina</taxon>
        <taxon>Agaricomycetes</taxon>
        <taxon>Russulales</taxon>
        <taxon>Russulaceae</taxon>
        <taxon>Lactarius</taxon>
    </lineage>
</organism>
<evidence type="ECO:0000259" key="7">
    <source>
        <dbReference type="PROSITE" id="PS51767"/>
    </source>
</evidence>
<dbReference type="EMBL" id="JAKELL010000004">
    <property type="protein sequence ID" value="KAH8999523.1"/>
    <property type="molecule type" value="Genomic_DNA"/>
</dbReference>
<evidence type="ECO:0000256" key="1">
    <source>
        <dbReference type="ARBA" id="ARBA00007447"/>
    </source>
</evidence>
<keyword evidence="6" id="KW-0732">Signal</keyword>
<comment type="similarity">
    <text evidence="1 3">Belongs to the peptidase A1 family.</text>
</comment>
<evidence type="ECO:0000256" key="3">
    <source>
        <dbReference type="RuleBase" id="RU000454"/>
    </source>
</evidence>
<dbReference type="InterPro" id="IPR001461">
    <property type="entry name" value="Aspartic_peptidase_A1"/>
</dbReference>
<keyword evidence="3" id="KW-0378">Hydrolase</keyword>
<feature type="domain" description="Peptidase A1" evidence="7">
    <location>
        <begin position="53"/>
        <end position="382"/>
    </location>
</feature>